<accession>A0A0B7KFS6</accession>
<dbReference type="EMBL" id="CDPU01000059">
    <property type="protein sequence ID" value="CEO55944.1"/>
    <property type="molecule type" value="Genomic_DNA"/>
</dbReference>
<dbReference type="PANTHER" id="PTHR43669">
    <property type="entry name" value="5-KETO-D-GLUCONATE 5-REDUCTASE"/>
    <property type="match status" value="1"/>
</dbReference>
<name>A0A0B7KFS6_BIOOC</name>
<keyword evidence="2" id="KW-0560">Oxidoreductase</keyword>
<dbReference type="Gene3D" id="3.40.50.720">
    <property type="entry name" value="NAD(P)-binding Rossmann-like Domain"/>
    <property type="match status" value="1"/>
</dbReference>
<dbReference type="PRINTS" id="PR00081">
    <property type="entry name" value="GDHRDH"/>
</dbReference>
<reference evidence="3" key="1">
    <citation type="submission" date="2015-01" db="EMBL/GenBank/DDBJ databases">
        <authorList>
            <person name="Durling Mikael"/>
        </authorList>
    </citation>
    <scope>NUCLEOTIDE SEQUENCE</scope>
</reference>
<dbReference type="PANTHER" id="PTHR43669:SF3">
    <property type="entry name" value="ALCOHOL DEHYDROGENASE, PUTATIVE (AFU_ORTHOLOGUE AFUA_3G03445)-RELATED"/>
    <property type="match status" value="1"/>
</dbReference>
<organism evidence="3">
    <name type="scientific">Bionectria ochroleuca</name>
    <name type="common">Gliocladium roseum</name>
    <dbReference type="NCBI Taxonomy" id="29856"/>
    <lineage>
        <taxon>Eukaryota</taxon>
        <taxon>Fungi</taxon>
        <taxon>Dikarya</taxon>
        <taxon>Ascomycota</taxon>
        <taxon>Pezizomycotina</taxon>
        <taxon>Sordariomycetes</taxon>
        <taxon>Hypocreomycetidae</taxon>
        <taxon>Hypocreales</taxon>
        <taxon>Bionectriaceae</taxon>
        <taxon>Clonostachys</taxon>
    </lineage>
</organism>
<dbReference type="InterPro" id="IPR036291">
    <property type="entry name" value="NAD(P)-bd_dom_sf"/>
</dbReference>
<dbReference type="SUPFAM" id="SSF51735">
    <property type="entry name" value="NAD(P)-binding Rossmann-fold domains"/>
    <property type="match status" value="1"/>
</dbReference>
<protein>
    <submittedName>
        <fullName evidence="3">Uncharacterized protein</fullName>
    </submittedName>
</protein>
<dbReference type="AlphaFoldDB" id="A0A0B7KFS6"/>
<proteinExistence type="inferred from homology"/>
<evidence type="ECO:0000313" key="3">
    <source>
        <dbReference type="EMBL" id="CEO55944.1"/>
    </source>
</evidence>
<evidence type="ECO:0000256" key="1">
    <source>
        <dbReference type="ARBA" id="ARBA00006484"/>
    </source>
</evidence>
<dbReference type="InterPro" id="IPR002347">
    <property type="entry name" value="SDR_fam"/>
</dbReference>
<gene>
    <name evidence="3" type="ORF">BN869_000012002_1</name>
</gene>
<comment type="similarity">
    <text evidence="1">Belongs to the short-chain dehydrogenases/reductases (SDR) family.</text>
</comment>
<dbReference type="Pfam" id="PF00106">
    <property type="entry name" value="adh_short"/>
    <property type="match status" value="1"/>
</dbReference>
<evidence type="ECO:0000256" key="2">
    <source>
        <dbReference type="ARBA" id="ARBA00023002"/>
    </source>
</evidence>
<dbReference type="GO" id="GO:0016491">
    <property type="term" value="F:oxidoreductase activity"/>
    <property type="evidence" value="ECO:0007669"/>
    <property type="project" value="UniProtKB-KW"/>
</dbReference>
<sequence>MSEVTKTLHRKNYPAIDAASPEQSQAGRKVLITGGSAVIGRAAAEAFVTAGADTVAITSRSAEKATNVAKEIEDAGNGKTKVVGYEYEINDVNSVKALWDSLERDGIQVDVLVLNATALVPAAPEPEQSLEGFFKFFESAVRNQSINVDRFQRQGSKEGKVLIYVSTNATHFHGLPMHYTAASSPRLAFNRMLSDLAVNTPVDQMQILSIHPGFVLTPENMTHGYKADSIGVPFDDPSLPGNFFVWAATKKAQFLHGRFLWTNWDVEELMAMKDKFEADQGFLRPGLQGVKSQDFPMLLAGMARSV</sequence>